<accession>A0A1I5WX30</accession>
<dbReference type="Proteomes" id="UP000198727">
    <property type="component" value="Unassembled WGS sequence"/>
</dbReference>
<evidence type="ECO:0000313" key="1">
    <source>
        <dbReference type="EMBL" id="SFQ24240.1"/>
    </source>
</evidence>
<evidence type="ECO:0000313" key="2">
    <source>
        <dbReference type="Proteomes" id="UP000198727"/>
    </source>
</evidence>
<name>A0A1I5WX30_9PSEU</name>
<protein>
    <submittedName>
        <fullName evidence="1">Uncharacterized protein</fullName>
    </submittedName>
</protein>
<proteinExistence type="predicted"/>
<gene>
    <name evidence="1" type="ORF">SAMN05421810_105320</name>
</gene>
<organism evidence="1 2">
    <name type="scientific">Amycolatopsis arida</name>
    <dbReference type="NCBI Taxonomy" id="587909"/>
    <lineage>
        <taxon>Bacteria</taxon>
        <taxon>Bacillati</taxon>
        <taxon>Actinomycetota</taxon>
        <taxon>Actinomycetes</taxon>
        <taxon>Pseudonocardiales</taxon>
        <taxon>Pseudonocardiaceae</taxon>
        <taxon>Amycolatopsis</taxon>
    </lineage>
</organism>
<reference evidence="2" key="1">
    <citation type="submission" date="2016-10" db="EMBL/GenBank/DDBJ databases">
        <authorList>
            <person name="Varghese N."/>
            <person name="Submissions S."/>
        </authorList>
    </citation>
    <scope>NUCLEOTIDE SEQUENCE [LARGE SCALE GENOMIC DNA]</scope>
    <source>
        <strain evidence="2">CGMCC 4.5579</strain>
    </source>
</reference>
<keyword evidence="2" id="KW-1185">Reference proteome</keyword>
<dbReference type="EMBL" id="FOWW01000005">
    <property type="protein sequence ID" value="SFQ24240.1"/>
    <property type="molecule type" value="Genomic_DNA"/>
</dbReference>
<dbReference type="AlphaFoldDB" id="A0A1I5WX30"/>
<dbReference type="STRING" id="587909.SAMN05421810_105320"/>
<sequence>MSGWPPATLETGDRGVEHEAFHLVAAGVCRYLDELAARANGERGPLAPEVVRLVAAWRALLRRHARGADGRCAGCGHRRWWLPPAHRNGELCTVWQVAVGYFLRRVPRR</sequence>